<evidence type="ECO:0008006" key="2">
    <source>
        <dbReference type="Google" id="ProtNLM"/>
    </source>
</evidence>
<dbReference type="AlphaFoldDB" id="Q1Q438"/>
<proteinExistence type="predicted"/>
<protein>
    <recommendedName>
        <fullName evidence="2">DUF4258 domain-containing protein</fullName>
    </recommendedName>
</protein>
<gene>
    <name evidence="1" type="ORF">kuste4011</name>
</gene>
<evidence type="ECO:0000313" key="1">
    <source>
        <dbReference type="EMBL" id="CAJ74774.1"/>
    </source>
</evidence>
<sequence>MNLKKNQWPNWWDWELELCPHVLKRMIDRQFNEIDLRKMLHHAKSYHQDIIEGRWIITTHHLQHPWEVIVEPDSTSNLLVVITAYPVWEE</sequence>
<dbReference type="EMBL" id="CT573071">
    <property type="protein sequence ID" value="CAJ74774.1"/>
    <property type="molecule type" value="Genomic_DNA"/>
</dbReference>
<dbReference type="InterPro" id="IPR025354">
    <property type="entry name" value="DUF4258"/>
</dbReference>
<organism evidence="1">
    <name type="scientific">Kuenenia stuttgartiensis</name>
    <dbReference type="NCBI Taxonomy" id="174633"/>
    <lineage>
        <taxon>Bacteria</taxon>
        <taxon>Pseudomonadati</taxon>
        <taxon>Planctomycetota</taxon>
        <taxon>Candidatus Brocadiia</taxon>
        <taxon>Candidatus Brocadiales</taxon>
        <taxon>Candidatus Brocadiaceae</taxon>
        <taxon>Candidatus Kuenenia</taxon>
    </lineage>
</organism>
<accession>Q1Q438</accession>
<reference evidence="1" key="2">
    <citation type="submission" date="2006-01" db="EMBL/GenBank/DDBJ databases">
        <authorList>
            <person name="Genoscope"/>
        </authorList>
    </citation>
    <scope>NUCLEOTIDE SEQUENCE</scope>
</reference>
<dbReference type="Pfam" id="PF14076">
    <property type="entry name" value="DUF4258"/>
    <property type="match status" value="1"/>
</dbReference>
<name>Q1Q438_KUEST</name>
<reference evidence="1" key="1">
    <citation type="journal article" date="2006" name="Nature">
        <title>Deciphering the evolution and metabolism of an anammox bacterium from a community genome.</title>
        <authorList>
            <person name="Strous M."/>
            <person name="Pelletier E."/>
            <person name="Mangenot S."/>
            <person name="Rattei T."/>
            <person name="Lehner A."/>
            <person name="Taylor M.W."/>
            <person name="Horn M."/>
            <person name="Daims H."/>
            <person name="Bartol-Mavel D."/>
            <person name="Wincker P."/>
            <person name="Barbe V."/>
            <person name="Fonknechten N."/>
            <person name="Vallenet D."/>
            <person name="Segurens B."/>
            <person name="Schenowitz-Truong C."/>
            <person name="Medigue C."/>
            <person name="Collingro A."/>
            <person name="Snel B."/>
            <person name="Dutilh B.E."/>
            <person name="OpDenCamp H.J.M."/>
            <person name="vanDerDrift C."/>
            <person name="Cirpus I."/>
            <person name="vanDePas-Schoonen K.T."/>
            <person name="Harhangi H.R."/>
            <person name="vanNiftrik L."/>
            <person name="Schmid M."/>
            <person name="Keltjens J."/>
            <person name="vanDeVossenberg J."/>
            <person name="Kartal B."/>
            <person name="Meier H."/>
            <person name="Frishman D."/>
            <person name="Huynen M.A."/>
            <person name="Mewes H."/>
            <person name="Weissenbach J."/>
            <person name="Jetten M.S.M."/>
            <person name="Wagner M."/>
            <person name="LePaslier D."/>
        </authorList>
    </citation>
    <scope>NUCLEOTIDE SEQUENCE</scope>
</reference>